<dbReference type="AlphaFoldDB" id="A0A8D8P327"/>
<reference evidence="2" key="1">
    <citation type="submission" date="2021-05" db="EMBL/GenBank/DDBJ databases">
        <authorList>
            <person name="Alioto T."/>
            <person name="Alioto T."/>
            <person name="Gomez Garrido J."/>
        </authorList>
    </citation>
    <scope>NUCLEOTIDE SEQUENCE</scope>
</reference>
<dbReference type="EMBL" id="HBUE01213458">
    <property type="protein sequence ID" value="CAG6535511.1"/>
    <property type="molecule type" value="Transcribed_RNA"/>
</dbReference>
<organism evidence="2">
    <name type="scientific">Culex pipiens</name>
    <name type="common">House mosquito</name>
    <dbReference type="NCBI Taxonomy" id="7175"/>
    <lineage>
        <taxon>Eukaryota</taxon>
        <taxon>Metazoa</taxon>
        <taxon>Ecdysozoa</taxon>
        <taxon>Arthropoda</taxon>
        <taxon>Hexapoda</taxon>
        <taxon>Insecta</taxon>
        <taxon>Pterygota</taxon>
        <taxon>Neoptera</taxon>
        <taxon>Endopterygota</taxon>
        <taxon>Diptera</taxon>
        <taxon>Nematocera</taxon>
        <taxon>Culicoidea</taxon>
        <taxon>Culicidae</taxon>
        <taxon>Culicinae</taxon>
        <taxon>Culicini</taxon>
        <taxon>Culex</taxon>
        <taxon>Culex</taxon>
    </lineage>
</organism>
<proteinExistence type="predicted"/>
<evidence type="ECO:0000313" key="2">
    <source>
        <dbReference type="EMBL" id="CAG6587497.1"/>
    </source>
</evidence>
<sequence>MSRWRPSRKRLRTRPLRMRLFLYKSSRNWSLMMCRSKLRRKRPRIRRSRRRLLRRTSSMKSSRLMSRWKLRNRKLSDVLDVIKPLRPRPFLPSIGSTASLRENAGSARKSLPRGNR</sequence>
<protein>
    <submittedName>
        <fullName evidence="2">(northern house mosquito) hypothetical protein</fullName>
    </submittedName>
</protein>
<evidence type="ECO:0000256" key="1">
    <source>
        <dbReference type="SAM" id="MobiDB-lite"/>
    </source>
</evidence>
<accession>A0A8D8P327</accession>
<dbReference type="EMBL" id="HBUE01319965">
    <property type="protein sequence ID" value="CAG6587497.1"/>
    <property type="molecule type" value="Transcribed_RNA"/>
</dbReference>
<name>A0A8D8P327_CULPI</name>
<feature type="region of interest" description="Disordered" evidence="1">
    <location>
        <begin position="91"/>
        <end position="116"/>
    </location>
</feature>